<dbReference type="AlphaFoldDB" id="A0A4R4VIJ3"/>
<proteinExistence type="predicted"/>
<feature type="compositionally biased region" description="Basic and acidic residues" evidence="1">
    <location>
        <begin position="45"/>
        <end position="56"/>
    </location>
</feature>
<evidence type="ECO:0000256" key="1">
    <source>
        <dbReference type="SAM" id="MobiDB-lite"/>
    </source>
</evidence>
<feature type="domain" description="Bacterial transcriptional activator" evidence="2">
    <location>
        <begin position="1"/>
        <end position="43"/>
    </location>
</feature>
<comment type="caution">
    <text evidence="3">The sequence shown here is derived from an EMBL/GenBank/DDBJ whole genome shotgun (WGS) entry which is preliminary data.</text>
</comment>
<dbReference type="InterPro" id="IPR011990">
    <property type="entry name" value="TPR-like_helical_dom_sf"/>
</dbReference>
<dbReference type="EMBL" id="SMKP01000323">
    <property type="protein sequence ID" value="TDD03617.1"/>
    <property type="molecule type" value="Genomic_DNA"/>
</dbReference>
<feature type="non-terminal residue" evidence="3">
    <location>
        <position position="1"/>
    </location>
</feature>
<dbReference type="InterPro" id="IPR005158">
    <property type="entry name" value="BTAD"/>
</dbReference>
<accession>A0A4R4VIJ3</accession>
<sequence length="173" mass="19719">EEERLTAQEDHVDLRLATGEHQEVAAELAAHVKAHPLRERRRGQPGRERPGRDVHHIRGPGDTGRAGRLAGRHRGARAHDRPAAAGRAGHRDRDAERDHGEADGRPDLRRRPDAERVRREGARPDPVPSRGELQPAELRLRHDRRPRRRARDGRGHGVVRRLRRAVRRRETPG</sequence>
<reference evidence="3 4" key="1">
    <citation type="submission" date="2019-03" db="EMBL/GenBank/DDBJ databases">
        <title>Draft genome sequences of novel Actinobacteria.</title>
        <authorList>
            <person name="Sahin N."/>
            <person name="Ay H."/>
            <person name="Saygin H."/>
        </authorList>
    </citation>
    <scope>NUCLEOTIDE SEQUENCE [LARGE SCALE GENOMIC DNA]</scope>
    <source>
        <strain evidence="3 4">KC712</strain>
    </source>
</reference>
<evidence type="ECO:0000313" key="4">
    <source>
        <dbReference type="Proteomes" id="UP000294543"/>
    </source>
</evidence>
<feature type="compositionally biased region" description="Basic residues" evidence="1">
    <location>
        <begin position="32"/>
        <end position="44"/>
    </location>
</feature>
<name>A0A4R4VIJ3_9ACTN</name>
<keyword evidence="4" id="KW-1185">Reference proteome</keyword>
<dbReference type="Gene3D" id="1.25.40.10">
    <property type="entry name" value="Tetratricopeptide repeat domain"/>
    <property type="match status" value="1"/>
</dbReference>
<organism evidence="3 4">
    <name type="scientific">Nonomuraea diastatica</name>
    <dbReference type="NCBI Taxonomy" id="1848329"/>
    <lineage>
        <taxon>Bacteria</taxon>
        <taxon>Bacillati</taxon>
        <taxon>Actinomycetota</taxon>
        <taxon>Actinomycetes</taxon>
        <taxon>Streptosporangiales</taxon>
        <taxon>Streptosporangiaceae</taxon>
        <taxon>Nonomuraea</taxon>
    </lineage>
</organism>
<evidence type="ECO:0000259" key="2">
    <source>
        <dbReference type="Pfam" id="PF03704"/>
    </source>
</evidence>
<protein>
    <recommendedName>
        <fullName evidence="2">Bacterial transcriptional activator domain-containing protein</fullName>
    </recommendedName>
</protein>
<gene>
    <name evidence="3" type="ORF">E1294_50615</name>
</gene>
<dbReference type="Pfam" id="PF03704">
    <property type="entry name" value="BTAD"/>
    <property type="match status" value="1"/>
</dbReference>
<evidence type="ECO:0000313" key="3">
    <source>
        <dbReference type="EMBL" id="TDD03617.1"/>
    </source>
</evidence>
<feature type="region of interest" description="Disordered" evidence="1">
    <location>
        <begin position="29"/>
        <end position="173"/>
    </location>
</feature>
<feature type="compositionally biased region" description="Basic residues" evidence="1">
    <location>
        <begin position="141"/>
        <end position="167"/>
    </location>
</feature>
<feature type="compositionally biased region" description="Basic and acidic residues" evidence="1">
    <location>
        <begin position="89"/>
        <end position="123"/>
    </location>
</feature>
<dbReference type="Proteomes" id="UP000294543">
    <property type="component" value="Unassembled WGS sequence"/>
</dbReference>